<reference evidence="1" key="1">
    <citation type="journal article" date="2019" name="bioRxiv">
        <title>The Genome of the Zebra Mussel, Dreissena polymorpha: A Resource for Invasive Species Research.</title>
        <authorList>
            <person name="McCartney M.A."/>
            <person name="Auch B."/>
            <person name="Kono T."/>
            <person name="Mallez S."/>
            <person name="Zhang Y."/>
            <person name="Obille A."/>
            <person name="Becker A."/>
            <person name="Abrahante J.E."/>
            <person name="Garbe J."/>
            <person name="Badalamenti J.P."/>
            <person name="Herman A."/>
            <person name="Mangelson H."/>
            <person name="Liachko I."/>
            <person name="Sullivan S."/>
            <person name="Sone E.D."/>
            <person name="Koren S."/>
            <person name="Silverstein K.A.T."/>
            <person name="Beckman K.B."/>
            <person name="Gohl D.M."/>
        </authorList>
    </citation>
    <scope>NUCLEOTIDE SEQUENCE</scope>
    <source>
        <strain evidence="1">Duluth1</strain>
        <tissue evidence="1">Whole animal</tissue>
    </source>
</reference>
<sequence>MFHVDALPYNYRSTWYITSLHISFQQCNRSAPQNPSAPLVPQLSPEYPSSVYVLTISATTKGIISVLQWTVIPTGLLYSSQLTEQKD</sequence>
<organism evidence="1 2">
    <name type="scientific">Dreissena polymorpha</name>
    <name type="common">Zebra mussel</name>
    <name type="synonym">Mytilus polymorpha</name>
    <dbReference type="NCBI Taxonomy" id="45954"/>
    <lineage>
        <taxon>Eukaryota</taxon>
        <taxon>Metazoa</taxon>
        <taxon>Spiralia</taxon>
        <taxon>Lophotrochozoa</taxon>
        <taxon>Mollusca</taxon>
        <taxon>Bivalvia</taxon>
        <taxon>Autobranchia</taxon>
        <taxon>Heteroconchia</taxon>
        <taxon>Euheterodonta</taxon>
        <taxon>Imparidentia</taxon>
        <taxon>Neoheterodontei</taxon>
        <taxon>Myida</taxon>
        <taxon>Dreissenoidea</taxon>
        <taxon>Dreissenidae</taxon>
        <taxon>Dreissena</taxon>
    </lineage>
</organism>
<accession>A0A9D3YH60</accession>
<evidence type="ECO:0000313" key="1">
    <source>
        <dbReference type="EMBL" id="KAH3700642.1"/>
    </source>
</evidence>
<keyword evidence="2" id="KW-1185">Reference proteome</keyword>
<comment type="caution">
    <text evidence="1">The sequence shown here is derived from an EMBL/GenBank/DDBJ whole genome shotgun (WGS) entry which is preliminary data.</text>
</comment>
<gene>
    <name evidence="1" type="ORF">DPMN_075619</name>
</gene>
<dbReference type="Proteomes" id="UP000828390">
    <property type="component" value="Unassembled WGS sequence"/>
</dbReference>
<proteinExistence type="predicted"/>
<dbReference type="EMBL" id="JAIWYP010000015">
    <property type="protein sequence ID" value="KAH3700642.1"/>
    <property type="molecule type" value="Genomic_DNA"/>
</dbReference>
<protein>
    <submittedName>
        <fullName evidence="1">Uncharacterized protein</fullName>
    </submittedName>
</protein>
<reference evidence="1" key="2">
    <citation type="submission" date="2020-11" db="EMBL/GenBank/DDBJ databases">
        <authorList>
            <person name="McCartney M.A."/>
            <person name="Auch B."/>
            <person name="Kono T."/>
            <person name="Mallez S."/>
            <person name="Becker A."/>
            <person name="Gohl D.M."/>
            <person name="Silverstein K.A.T."/>
            <person name="Koren S."/>
            <person name="Bechman K.B."/>
            <person name="Herman A."/>
            <person name="Abrahante J.E."/>
            <person name="Garbe J."/>
        </authorList>
    </citation>
    <scope>NUCLEOTIDE SEQUENCE</scope>
    <source>
        <strain evidence="1">Duluth1</strain>
        <tissue evidence="1">Whole animal</tissue>
    </source>
</reference>
<name>A0A9D3YH60_DREPO</name>
<evidence type="ECO:0000313" key="2">
    <source>
        <dbReference type="Proteomes" id="UP000828390"/>
    </source>
</evidence>
<dbReference type="AlphaFoldDB" id="A0A9D3YH60"/>